<name>A0A9Q8WHS2_9PEZI</name>
<dbReference type="AlphaFoldDB" id="A0A9Q8WHS2"/>
<evidence type="ECO:0000313" key="3">
    <source>
        <dbReference type="EMBL" id="UQC84128.1"/>
    </source>
</evidence>
<reference evidence="3" key="1">
    <citation type="journal article" date="2021" name="Mol. Plant Microbe Interact.">
        <title>Complete Genome Sequence of the Plant-Pathogenic Fungus Colletotrichum lupini.</title>
        <authorList>
            <person name="Baroncelli R."/>
            <person name="Pensec F."/>
            <person name="Da Lio D."/>
            <person name="Boufleur T."/>
            <person name="Vicente I."/>
            <person name="Sarrocco S."/>
            <person name="Picot A."/>
            <person name="Baraldi E."/>
            <person name="Sukno S."/>
            <person name="Thon M."/>
            <person name="Le Floch G."/>
        </authorList>
    </citation>
    <scope>NUCLEOTIDE SEQUENCE</scope>
    <source>
        <strain evidence="3">IMI 504893</strain>
    </source>
</reference>
<proteinExistence type="predicted"/>
<gene>
    <name evidence="3" type="ORF">CLUP02_09624</name>
</gene>
<evidence type="ECO:0000259" key="2">
    <source>
        <dbReference type="Pfam" id="PF25581"/>
    </source>
</evidence>
<dbReference type="Pfam" id="PF25581">
    <property type="entry name" value="AsqO_C"/>
    <property type="match status" value="1"/>
</dbReference>
<dbReference type="EMBL" id="CP019477">
    <property type="protein sequence ID" value="UQC84128.1"/>
    <property type="molecule type" value="Genomic_DNA"/>
</dbReference>
<dbReference type="Proteomes" id="UP000830671">
    <property type="component" value="Chromosome 5"/>
</dbReference>
<sequence length="364" mass="41537">MTGAYIISDTIIVTLSSLSVRNQRPEQSLSTTKVEPWEDSLRTDPSQPGVFEWWYFDSHLANGGKLMVVFHTKLFTSPQVGLEPKIQIQLETPDGRVCNVLQAYNPDEFHSSRDECDVTITRDGVVNFFRGTGLKEYHIRVTVESLDIDIQMTNTTSPWRPGKGHVWSKDNEYFDWFVAVPQGKVTATYTIAGESPVTVDGDGYHDKNWGNAPLAQTINHWYWGRGTLGPYTVISSANVFSEKHDSVLVKTFMIQHKDTVVADDGSKVSFNAEGIEYDDKVDRPVADTLHFEYQNEGTVFVIEYLREETTLRQQMSGAWYLRFAGGMKLKKYQNNELVEEHVGHTQWDSMWFGQGRKEALPYRK</sequence>
<organism evidence="3 4">
    <name type="scientific">Colletotrichum lupini</name>
    <dbReference type="NCBI Taxonomy" id="145971"/>
    <lineage>
        <taxon>Eukaryota</taxon>
        <taxon>Fungi</taxon>
        <taxon>Dikarya</taxon>
        <taxon>Ascomycota</taxon>
        <taxon>Pezizomycotina</taxon>
        <taxon>Sordariomycetes</taxon>
        <taxon>Hypocreomycetidae</taxon>
        <taxon>Glomerellales</taxon>
        <taxon>Glomerellaceae</taxon>
        <taxon>Colletotrichum</taxon>
        <taxon>Colletotrichum acutatum species complex</taxon>
    </lineage>
</organism>
<dbReference type="InterPro" id="IPR010791">
    <property type="entry name" value="AttH_dom"/>
</dbReference>
<feature type="domain" description="AsqO/PenF-like C-terminal" evidence="2">
    <location>
        <begin position="216"/>
        <end position="331"/>
    </location>
</feature>
<accession>A0A9Q8WHS2</accession>
<dbReference type="GeneID" id="73343612"/>
<feature type="domain" description="AttH" evidence="1">
    <location>
        <begin position="52"/>
        <end position="211"/>
    </location>
</feature>
<keyword evidence="4" id="KW-1185">Reference proteome</keyword>
<dbReference type="Gene3D" id="2.40.370.10">
    <property type="entry name" value="AttH-like domain"/>
    <property type="match status" value="1"/>
</dbReference>
<dbReference type="SUPFAM" id="SSF159245">
    <property type="entry name" value="AttH-like"/>
    <property type="match status" value="1"/>
</dbReference>
<dbReference type="Pfam" id="PF07143">
    <property type="entry name" value="CrtC"/>
    <property type="match status" value="1"/>
</dbReference>
<dbReference type="InterPro" id="IPR057722">
    <property type="entry name" value="AsqO/PenF-like_C"/>
</dbReference>
<dbReference type="InterPro" id="IPR023374">
    <property type="entry name" value="AttH-like_dom_sf"/>
</dbReference>
<evidence type="ECO:0008006" key="5">
    <source>
        <dbReference type="Google" id="ProtNLM"/>
    </source>
</evidence>
<protein>
    <recommendedName>
        <fullName evidence="5">AttH domain-containing protein</fullName>
    </recommendedName>
</protein>
<dbReference type="KEGG" id="clup:CLUP02_09624"/>
<evidence type="ECO:0000313" key="4">
    <source>
        <dbReference type="Proteomes" id="UP000830671"/>
    </source>
</evidence>
<evidence type="ECO:0000259" key="1">
    <source>
        <dbReference type="Pfam" id="PF07143"/>
    </source>
</evidence>
<dbReference type="RefSeq" id="XP_049145746.1">
    <property type="nucleotide sequence ID" value="XM_049288602.1"/>
</dbReference>